<keyword evidence="3" id="KW-1185">Reference proteome</keyword>
<evidence type="ECO:0000313" key="2">
    <source>
        <dbReference type="EMBL" id="MBW4768218.1"/>
    </source>
</evidence>
<evidence type="ECO:0000256" key="1">
    <source>
        <dbReference type="SAM" id="MobiDB-lite"/>
    </source>
</evidence>
<dbReference type="GeneID" id="93181464"/>
<gene>
    <name evidence="2" type="ORF">KZO38_00340</name>
</gene>
<organism evidence="2 3">
    <name type="scientific">Hoylesella nanceiensis</name>
    <dbReference type="NCBI Taxonomy" id="425941"/>
    <lineage>
        <taxon>Bacteria</taxon>
        <taxon>Pseudomonadati</taxon>
        <taxon>Bacteroidota</taxon>
        <taxon>Bacteroidia</taxon>
        <taxon>Bacteroidales</taxon>
        <taxon>Prevotellaceae</taxon>
        <taxon>Hoylesella</taxon>
    </lineage>
</organism>
<reference evidence="2 3" key="1">
    <citation type="submission" date="2021-07" db="EMBL/GenBank/DDBJ databases">
        <title>Genomic diversity and antimicrobial resistance of Prevotella spp. isolated from chronic lung disease airways.</title>
        <authorList>
            <person name="Webb K.A."/>
            <person name="Olagoke O.S."/>
            <person name="Baird T."/>
            <person name="Neill J."/>
            <person name="Pham A."/>
            <person name="Wells T.J."/>
            <person name="Ramsay K.A."/>
            <person name="Bell S.C."/>
            <person name="Sarovich D.S."/>
            <person name="Price E.P."/>
        </authorList>
    </citation>
    <scope>NUCLEOTIDE SEQUENCE [LARGE SCALE GENOMIC DNA]</scope>
    <source>
        <strain evidence="2 3">SCHI0011.S.12</strain>
    </source>
</reference>
<name>A0ABS6Y9G9_9BACT</name>
<feature type="region of interest" description="Disordered" evidence="1">
    <location>
        <begin position="88"/>
        <end position="110"/>
    </location>
</feature>
<dbReference type="EMBL" id="JAHXCT010000001">
    <property type="protein sequence ID" value="MBW4768218.1"/>
    <property type="molecule type" value="Genomic_DNA"/>
</dbReference>
<accession>A0ABS6Y9G9</accession>
<comment type="caution">
    <text evidence="2">The sequence shown here is derived from an EMBL/GenBank/DDBJ whole genome shotgun (WGS) entry which is preliminary data.</text>
</comment>
<feature type="compositionally biased region" description="Basic and acidic residues" evidence="1">
    <location>
        <begin position="90"/>
        <end position="100"/>
    </location>
</feature>
<evidence type="ECO:0000313" key="3">
    <source>
        <dbReference type="Proteomes" id="UP000788426"/>
    </source>
</evidence>
<proteinExistence type="predicted"/>
<dbReference type="Proteomes" id="UP000788426">
    <property type="component" value="Unassembled WGS sequence"/>
</dbReference>
<sequence>MNCENIILEVLKEAGDTGLPVSKITHHVYNASNSLFHDIAWDDVKSYVSTFLLKQSRNPNSLIEKTEKRGYYALKIKNTDDSQLLFQFSNHEEPKDKEDSDCSSSLFLDM</sequence>
<dbReference type="RefSeq" id="WP_018361399.1">
    <property type="nucleotide sequence ID" value="NZ_CAKAPR010000005.1"/>
</dbReference>
<protein>
    <submittedName>
        <fullName evidence="2">Uncharacterized protein</fullName>
    </submittedName>
</protein>